<dbReference type="Pfam" id="PF13620">
    <property type="entry name" value="CarboxypepD_reg"/>
    <property type="match status" value="1"/>
</dbReference>
<accession>A0A0A1DL09</accession>
<evidence type="ECO:0000313" key="4">
    <source>
        <dbReference type="Proteomes" id="UP000030300"/>
    </source>
</evidence>
<dbReference type="InterPro" id="IPR036116">
    <property type="entry name" value="FN3_sf"/>
</dbReference>
<dbReference type="InterPro" id="IPR013783">
    <property type="entry name" value="Ig-like_fold"/>
</dbReference>
<dbReference type="Gene3D" id="2.60.40.1120">
    <property type="entry name" value="Carboxypeptidase-like, regulatory domain"/>
    <property type="match status" value="3"/>
</dbReference>
<dbReference type="eggNOG" id="COG5184">
    <property type="taxonomic scope" value="Bacteria"/>
</dbReference>
<dbReference type="GeneID" id="96609564"/>
<organism evidence="3 4">
    <name type="scientific">Nocardioides simplex</name>
    <name type="common">Arthrobacter simplex</name>
    <dbReference type="NCBI Taxonomy" id="2045"/>
    <lineage>
        <taxon>Bacteria</taxon>
        <taxon>Bacillati</taxon>
        <taxon>Actinomycetota</taxon>
        <taxon>Actinomycetes</taxon>
        <taxon>Propionibacteriales</taxon>
        <taxon>Nocardioidaceae</taxon>
        <taxon>Pimelobacter</taxon>
    </lineage>
</organism>
<dbReference type="STRING" id="2045.KR76_11795"/>
<dbReference type="SUPFAM" id="SSF49464">
    <property type="entry name" value="Carboxypeptidase regulatory domain-like"/>
    <property type="match status" value="3"/>
</dbReference>
<dbReference type="eggNOG" id="COG4932">
    <property type="taxonomic scope" value="Bacteria"/>
</dbReference>
<proteinExistence type="predicted"/>
<keyword evidence="1" id="KW-0326">Glycosidase</keyword>
<dbReference type="HOGENOM" id="CLU_249619_0_0_11"/>
<evidence type="ECO:0000256" key="2">
    <source>
        <dbReference type="ARBA" id="ARBA00023326"/>
    </source>
</evidence>
<dbReference type="SUPFAM" id="SSF49265">
    <property type="entry name" value="Fibronectin type III"/>
    <property type="match status" value="2"/>
</dbReference>
<keyword evidence="2" id="KW-0119">Carbohydrate metabolism</keyword>
<reference evidence="3 4" key="1">
    <citation type="journal article" date="2015" name="Genome Announc.">
        <title>Complete Genome Sequence of Steroid-Transforming Nocardioides simplex VKM Ac-2033D.</title>
        <authorList>
            <person name="Shtratnikova V.Y."/>
            <person name="Schelkunov M.I."/>
            <person name="Pekov Y.A."/>
            <person name="Fokina V.V."/>
            <person name="Logacheva M.D."/>
            <person name="Sokolov S.L."/>
            <person name="Bragin E.Y."/>
            <person name="Ashapkin V.V."/>
            <person name="Donova M.V."/>
        </authorList>
    </citation>
    <scope>NUCLEOTIDE SEQUENCE [LARGE SCALE GENOMIC DNA]</scope>
    <source>
        <strain evidence="3 4">VKM Ac-2033D</strain>
    </source>
</reference>
<dbReference type="GO" id="GO:0000272">
    <property type="term" value="P:polysaccharide catabolic process"/>
    <property type="evidence" value="ECO:0007669"/>
    <property type="project" value="UniProtKB-KW"/>
</dbReference>
<dbReference type="EMBL" id="CP009896">
    <property type="protein sequence ID" value="AIY17268.1"/>
    <property type="molecule type" value="Genomic_DNA"/>
</dbReference>
<sequence length="1481" mass="149974">MSRILTTVTAVLATVVGALSLTSLEPAISAPAVAAAASGPALVSTAPRAVLGARVAARGSAVTKAPGSVVPLRSVPLLLTVTTSGAAGKGTLLVAPRSGSGAPVRVAYRRGAVQTTTLIAPLSADHRFTVRNRASVAVRVRITVAGYVAPTTTERLHRIAPARVIDTRRGVGLPRRPVAARSAVAARVTGGAIPAGATGVVLTLSASGVTRPGTIAVQGSSFLSSPRFASLRFSKNGVNSSTVVARPDATGRLHLFNSSPRGVHLTAVVVGYTTAVRPTNPGTPGTPVAVSGLRVSSEPDTVTLRWANPPGTTEVVVRRLAGEVAPTTPNDGTSVPVTGVATSASDTLASPGERYSYSVFARVGGSFTAPASAIRPGPPPPTGGDLTSEPGRLTFRWSNPPGVHHIEVDLVEGGGVRLPRPAGTDLGKAETYTAAGLKERTLYALTVYAVDAAGNTTGSLTISGTTPSGDDQAPAPLSSVSATAQPKLVTLSWVVPPGSEWDHVLVARSDGNVAPASPSSGRLVGETEDQRAAIDDPAVEPGRTYTYALWVRDASGNLSRPIARTVTTPAGAPTGPVTGLRATALTAYPEVEGQSIRLTWTPPAGAASYVIARADGATAPTSTRAAGGWAVPAQTPMFLDTRLPGSKQYSYAVWAVAADGTWSPAATVTVTTDRSTRRLSGRLLNTTTGQPVSAGAMTFRLPDGTSHEATAGADGTYAVDLRVGTLTVCVTGASVRGGGAAHGYVDTCREVTIGTGPATTVDIKVDPAASVTGVATDTRSGRPVAGVRIEVWTIFPPYRPIAQATSDASGRYLISGVPTTGTSLTVTPPRSELAPTWVDVPALTPGQTITRDIALDPLPRIAVSGRVTAATGGGPLEGVAVHLVDPESYGKTYLVGHTGADGRYAGSPYVEDPEGLKLCFEAEGQGRAAAAPVPPVGLSNACFGGVDYDPADRESASTATTVTSGQQASIALRSAATIAGTVRAADGTPLAGVRVVTRITSREVADEADRLSATTDAAGRYVLRTPLPPADVTPPKVSVCAQAGGGGAFGYLAPSCGLEYQVRPTPAQPSITLDISMAPAGGISGVLSDVTTGRPVAGATVTLKRQTSGSPEFGGTTRTGADGRYAFTGLDPAVTYDLCFEGGDDAQGSQAYLEDCVVGESGAEAVRVAPARATQVDRRVGRSATVTGVVTDADTHQPLAGITVGFVRGGDVTDAQGRFTLTGRPAGVTGVVRTGLSATGTTGYQAGEASRPTTLPPDAVVRVDVAVRPAAALRVRVLTQDGRVVPGAAITNSTFGLGREAISDEQGETVWRGLAASPYNITDTVCATSGTAGPGSSAGFTRGCSHLPALVAGRTATATVVVGLRGTIDAVVYDNVTGQPVKSANVTFYKITGDQSSAQVNMWTTASGQAFGFGDMYRSDPPATSTNPLGPTSIRARVCASWASRPVTCVPAGPDAGASGPTVGASPGLRTLVPIGIDAGH</sequence>
<evidence type="ECO:0000256" key="1">
    <source>
        <dbReference type="ARBA" id="ARBA00023295"/>
    </source>
</evidence>
<dbReference type="eggNOG" id="COG1404">
    <property type="taxonomic scope" value="Bacteria"/>
</dbReference>
<keyword evidence="2" id="KW-0624">Polysaccharide degradation</keyword>
<evidence type="ECO:0000313" key="3">
    <source>
        <dbReference type="EMBL" id="AIY17268.1"/>
    </source>
</evidence>
<name>A0A0A1DL09_NOCSI</name>
<dbReference type="Gene3D" id="2.60.40.10">
    <property type="entry name" value="Immunoglobulins"/>
    <property type="match status" value="4"/>
</dbReference>
<dbReference type="RefSeq" id="WP_038678485.1">
    <property type="nucleotide sequence ID" value="NZ_BJMC01000008.1"/>
</dbReference>
<dbReference type="OrthoDB" id="5240330at2"/>
<dbReference type="PROSITE" id="PS50853">
    <property type="entry name" value="FN3"/>
    <property type="match status" value="2"/>
</dbReference>
<keyword evidence="1" id="KW-0378">Hydrolase</keyword>
<dbReference type="SMART" id="SM00060">
    <property type="entry name" value="FN3"/>
    <property type="match status" value="4"/>
</dbReference>
<protein>
    <submittedName>
        <fullName evidence="3">Uncharacterized protein</fullName>
    </submittedName>
</protein>
<gene>
    <name evidence="3" type="ORF">KR76_11795</name>
</gene>
<dbReference type="InterPro" id="IPR008969">
    <property type="entry name" value="CarboxyPept-like_regulatory"/>
</dbReference>
<dbReference type="KEGG" id="psim:KR76_11795"/>
<keyword evidence="4" id="KW-1185">Reference proteome</keyword>
<dbReference type="Proteomes" id="UP000030300">
    <property type="component" value="Chromosome"/>
</dbReference>
<dbReference type="InterPro" id="IPR003961">
    <property type="entry name" value="FN3_dom"/>
</dbReference>
<dbReference type="GO" id="GO:0016798">
    <property type="term" value="F:hydrolase activity, acting on glycosyl bonds"/>
    <property type="evidence" value="ECO:0007669"/>
    <property type="project" value="UniProtKB-KW"/>
</dbReference>